<feature type="domain" description="Putative auto-transporter adhesin head GIN" evidence="2">
    <location>
        <begin position="47"/>
        <end position="230"/>
    </location>
</feature>
<name>A0ABV0GHL8_9BURK</name>
<proteinExistence type="predicted"/>
<reference evidence="3 4" key="1">
    <citation type="submission" date="2024-05" db="EMBL/GenBank/DDBJ databases">
        <title>Roseateles sp. 2.12 16S ribosomal RNA gene Genome sequencing and assembly.</title>
        <authorList>
            <person name="Woo H."/>
        </authorList>
    </citation>
    <scope>NUCLEOTIDE SEQUENCE [LARGE SCALE GENOMIC DNA]</scope>
    <source>
        <strain evidence="3 4">2.12</strain>
    </source>
</reference>
<dbReference type="PANTHER" id="PTHR39200">
    <property type="entry name" value="HYPOTHETICAL EXPORTED PROTEIN"/>
    <property type="match status" value="1"/>
</dbReference>
<evidence type="ECO:0000259" key="2">
    <source>
        <dbReference type="Pfam" id="PF10988"/>
    </source>
</evidence>
<feature type="chain" id="PRO_5045138386" evidence="1">
    <location>
        <begin position="36"/>
        <end position="251"/>
    </location>
</feature>
<evidence type="ECO:0000256" key="1">
    <source>
        <dbReference type="SAM" id="SignalP"/>
    </source>
</evidence>
<dbReference type="InterPro" id="IPR021255">
    <property type="entry name" value="DUF2807"/>
</dbReference>
<organism evidence="3 4">
    <name type="scientific">Roseateles flavus</name>
    <dbReference type="NCBI Taxonomy" id="3149041"/>
    <lineage>
        <taxon>Bacteria</taxon>
        <taxon>Pseudomonadati</taxon>
        <taxon>Pseudomonadota</taxon>
        <taxon>Betaproteobacteria</taxon>
        <taxon>Burkholderiales</taxon>
        <taxon>Sphaerotilaceae</taxon>
        <taxon>Roseateles</taxon>
    </lineage>
</organism>
<evidence type="ECO:0000313" key="3">
    <source>
        <dbReference type="EMBL" id="MEO3714447.1"/>
    </source>
</evidence>
<evidence type="ECO:0000313" key="4">
    <source>
        <dbReference type="Proteomes" id="UP001462640"/>
    </source>
</evidence>
<dbReference type="Gene3D" id="2.160.20.120">
    <property type="match status" value="1"/>
</dbReference>
<dbReference type="Proteomes" id="UP001462640">
    <property type="component" value="Unassembled WGS sequence"/>
</dbReference>
<feature type="signal peptide" evidence="1">
    <location>
        <begin position="1"/>
        <end position="35"/>
    </location>
</feature>
<dbReference type="EMBL" id="JBDPZC010000008">
    <property type="protein sequence ID" value="MEO3714447.1"/>
    <property type="molecule type" value="Genomic_DNA"/>
</dbReference>
<dbReference type="RefSeq" id="WP_347611542.1">
    <property type="nucleotide sequence ID" value="NZ_JBDPZC010000008.1"/>
</dbReference>
<gene>
    <name evidence="3" type="ORF">ABDJ40_16900</name>
</gene>
<keyword evidence="4" id="KW-1185">Reference proteome</keyword>
<dbReference type="PANTHER" id="PTHR39200:SF1">
    <property type="entry name" value="AUTO-TRANSPORTER ADHESIN HEAD GIN DOMAIN-CONTAINING PROTEIN-RELATED"/>
    <property type="match status" value="1"/>
</dbReference>
<sequence>MNASTPSPSLPSRLARGLAVALTSALALLPFAARAQEPEGRVYAPGPFDRLEIAGSAQLRLVQGPRDQVFIAGDAELQKDISVELQHDKLLIRPSGSWKFWNSQRLQVDVSMRQLRQLVISGAADLRAADAVRVQRLAIHISGAGQVRFDDLVAEQLSFGISGSGEGLLKGQVQDLNLQITGKGKLLAEQLRADQATVAISGIGQANLWVTDELRVSVSGIGTVEYWGAPEVKRRTSGLARVNALGEKPPR</sequence>
<protein>
    <submittedName>
        <fullName evidence="3">Head GIN domain-containing protein</fullName>
    </submittedName>
</protein>
<keyword evidence="1" id="KW-0732">Signal</keyword>
<comment type="caution">
    <text evidence="3">The sequence shown here is derived from an EMBL/GenBank/DDBJ whole genome shotgun (WGS) entry which is preliminary data.</text>
</comment>
<accession>A0ABV0GHL8</accession>
<dbReference type="Pfam" id="PF10988">
    <property type="entry name" value="DUF2807"/>
    <property type="match status" value="1"/>
</dbReference>